<organism evidence="1 2">
    <name type="scientific">Treponema pedis str. T A4</name>
    <dbReference type="NCBI Taxonomy" id="1291379"/>
    <lineage>
        <taxon>Bacteria</taxon>
        <taxon>Pseudomonadati</taxon>
        <taxon>Spirochaetota</taxon>
        <taxon>Spirochaetia</taxon>
        <taxon>Spirochaetales</taxon>
        <taxon>Treponemataceae</taxon>
        <taxon>Treponema</taxon>
    </lineage>
</organism>
<evidence type="ECO:0000313" key="1">
    <source>
        <dbReference type="EMBL" id="AGT43582.1"/>
    </source>
</evidence>
<name>S5ZLZ3_9SPIR</name>
<dbReference type="AlphaFoldDB" id="S5ZLZ3"/>
<keyword evidence="2" id="KW-1185">Reference proteome</keyword>
<accession>S5ZLZ3</accession>
<sequence>MTNARRSIDINAKIIIIPPPPLPGRLGGLQFSTAAVALCGRCDNKF</sequence>
<dbReference type="RefSeq" id="WP_020964882.1">
    <property type="nucleotide sequence ID" value="NC_022097.1"/>
</dbReference>
<dbReference type="HOGENOM" id="CLU_3190281_0_0_12"/>
<proteinExistence type="predicted"/>
<dbReference type="PATRIC" id="fig|1291379.3.peg.1084"/>
<protein>
    <submittedName>
        <fullName evidence="1">Uncharacterized protein</fullName>
    </submittedName>
</protein>
<gene>
    <name evidence="1" type="ORF">TPE_1086</name>
</gene>
<dbReference type="STRING" id="1291379.TPE_1086"/>
<dbReference type="KEGG" id="tped:TPE_1086"/>
<dbReference type="Proteomes" id="UP000015620">
    <property type="component" value="Chromosome"/>
</dbReference>
<dbReference type="GeneID" id="301091303"/>
<reference evidence="1 2" key="1">
    <citation type="journal article" date="2013" name="PLoS ONE">
        <title>Genome-Wide Relatedness of Treponema pedis, from Gingiva and Necrotic Skin Lesions of Pigs, with the Human Oral Pathogen Treponema denticola.</title>
        <authorList>
            <person name="Svartstrom O."/>
            <person name="Mushtaq M."/>
            <person name="Pringle M."/>
            <person name="Segerman B."/>
        </authorList>
    </citation>
    <scope>NUCLEOTIDE SEQUENCE [LARGE SCALE GENOMIC DNA]</scope>
    <source>
        <strain evidence="1">T A4</strain>
    </source>
</reference>
<dbReference type="EMBL" id="CP004120">
    <property type="protein sequence ID" value="AGT43582.1"/>
    <property type="molecule type" value="Genomic_DNA"/>
</dbReference>
<evidence type="ECO:0000313" key="2">
    <source>
        <dbReference type="Proteomes" id="UP000015620"/>
    </source>
</evidence>